<dbReference type="Proteomes" id="UP000050794">
    <property type="component" value="Unassembled WGS sequence"/>
</dbReference>
<dbReference type="EMBL" id="UYWY01019914">
    <property type="protein sequence ID" value="VDM39778.1"/>
    <property type="molecule type" value="Genomic_DNA"/>
</dbReference>
<reference evidence="1 2" key="2">
    <citation type="submission" date="2018-11" db="EMBL/GenBank/DDBJ databases">
        <authorList>
            <consortium name="Pathogen Informatics"/>
        </authorList>
    </citation>
    <scope>NUCLEOTIDE SEQUENCE [LARGE SCALE GENOMIC DNA]</scope>
</reference>
<name>A0A183UIY7_TOXCA</name>
<proteinExistence type="predicted"/>
<sequence length="73" mass="8041">MAGFDGVEGLQEERAELRSGVVRCKMCAHILLISARCSLPRAVPSGVSVHLKMSPIGPHVMPTRRRSHIGFFR</sequence>
<evidence type="ECO:0000313" key="3">
    <source>
        <dbReference type="WBParaSite" id="TCNE_0000845701-mRNA-1"/>
    </source>
</evidence>
<evidence type="ECO:0000313" key="1">
    <source>
        <dbReference type="EMBL" id="VDM39778.1"/>
    </source>
</evidence>
<keyword evidence="2" id="KW-1185">Reference proteome</keyword>
<dbReference type="AlphaFoldDB" id="A0A183UIY7"/>
<reference evidence="3" key="1">
    <citation type="submission" date="2016-06" db="UniProtKB">
        <authorList>
            <consortium name="WormBaseParasite"/>
        </authorList>
    </citation>
    <scope>IDENTIFICATION</scope>
</reference>
<evidence type="ECO:0000313" key="2">
    <source>
        <dbReference type="Proteomes" id="UP000050794"/>
    </source>
</evidence>
<organism evidence="2 3">
    <name type="scientific">Toxocara canis</name>
    <name type="common">Canine roundworm</name>
    <dbReference type="NCBI Taxonomy" id="6265"/>
    <lineage>
        <taxon>Eukaryota</taxon>
        <taxon>Metazoa</taxon>
        <taxon>Ecdysozoa</taxon>
        <taxon>Nematoda</taxon>
        <taxon>Chromadorea</taxon>
        <taxon>Rhabditida</taxon>
        <taxon>Spirurina</taxon>
        <taxon>Ascaridomorpha</taxon>
        <taxon>Ascaridoidea</taxon>
        <taxon>Toxocaridae</taxon>
        <taxon>Toxocara</taxon>
    </lineage>
</organism>
<dbReference type="WBParaSite" id="TCNE_0000845701-mRNA-1">
    <property type="protein sequence ID" value="TCNE_0000845701-mRNA-1"/>
    <property type="gene ID" value="TCNE_0000845701"/>
</dbReference>
<accession>A0A183UIY7</accession>
<gene>
    <name evidence="1" type="ORF">TCNE_LOCUS8457</name>
</gene>
<protein>
    <submittedName>
        <fullName evidence="1 3">Uncharacterized protein</fullName>
    </submittedName>
</protein>